<dbReference type="InParanoid" id="M3XT21"/>
<dbReference type="PANTHER" id="PTHR36868:SF1">
    <property type="entry name" value="NUTRITIONALLY-REGULATED ADIPOSE AND CARDIAC ENRICHED PROTEIN HOMOLOG"/>
    <property type="match status" value="1"/>
</dbReference>
<dbReference type="InterPro" id="IPR028114">
    <property type="entry name" value="DUF4658"/>
</dbReference>
<feature type="compositionally biased region" description="Low complexity" evidence="1">
    <location>
        <begin position="87"/>
        <end position="98"/>
    </location>
</feature>
<organism evidence="2">
    <name type="scientific">Mustela putorius furo</name>
    <name type="common">European domestic ferret</name>
    <name type="synonym">Mustela furo</name>
    <dbReference type="NCBI Taxonomy" id="9669"/>
    <lineage>
        <taxon>Eukaryota</taxon>
        <taxon>Metazoa</taxon>
        <taxon>Chordata</taxon>
        <taxon>Craniata</taxon>
        <taxon>Vertebrata</taxon>
        <taxon>Euteleostomi</taxon>
        <taxon>Mammalia</taxon>
        <taxon>Eutheria</taxon>
        <taxon>Laurasiatheria</taxon>
        <taxon>Carnivora</taxon>
        <taxon>Caniformia</taxon>
        <taxon>Musteloidea</taxon>
        <taxon>Mustelidae</taxon>
        <taxon>Mustelinae</taxon>
        <taxon>Mustela</taxon>
    </lineage>
</organism>
<dbReference type="Pfam" id="PF15555">
    <property type="entry name" value="DUF4658"/>
    <property type="match status" value="1"/>
</dbReference>
<accession>M3XT21</accession>
<evidence type="ECO:0000256" key="1">
    <source>
        <dbReference type="SAM" id="MobiDB-lite"/>
    </source>
</evidence>
<protein>
    <submittedName>
        <fullName evidence="2">Chromosome 14 open reading frame 180</fullName>
    </submittedName>
</protein>
<dbReference type="GeneTree" id="ENSGT00390000001214"/>
<dbReference type="AlphaFoldDB" id="M3XT21"/>
<name>M3XT21_MUSPF</name>
<sequence>MKPAGQALSPSSRPETRHHTRKNEEAAPGWPMPRAAREGDRQCPPSILRRSRPQRRGHGAEPQRTSRRVRFREPPEAAVHYIAGRETTTATTTARAPSTPTPAPSRLQPRGGSLLLRLSVCILLMLVLGLCCGRAKPVALALDDLRARLLYLRHTALSCWR</sequence>
<dbReference type="GO" id="GO:0005886">
    <property type="term" value="C:plasma membrane"/>
    <property type="evidence" value="ECO:0007669"/>
    <property type="project" value="TreeGrafter"/>
</dbReference>
<evidence type="ECO:0000313" key="2">
    <source>
        <dbReference type="Ensembl" id="ENSMPUP00000002221.1"/>
    </source>
</evidence>
<feature type="compositionally biased region" description="Basic and acidic residues" evidence="1">
    <location>
        <begin position="14"/>
        <end position="25"/>
    </location>
</feature>
<dbReference type="Ensembl" id="ENSMPUT00000002267.1">
    <property type="protein sequence ID" value="ENSMPUP00000002221.1"/>
    <property type="gene ID" value="ENSMPUG00000002245.1"/>
</dbReference>
<feature type="region of interest" description="Disordered" evidence="1">
    <location>
        <begin position="1"/>
        <end position="108"/>
    </location>
</feature>
<dbReference type="eggNOG" id="ENOG502S3R9">
    <property type="taxonomic scope" value="Eukaryota"/>
</dbReference>
<dbReference type="STRING" id="9669.ENSMPUP00000002221"/>
<dbReference type="PANTHER" id="PTHR36868">
    <property type="entry name" value="NUTRITIONALLY-REGULATED ADIPOSE AND CARDIAC ENRICHED PROTEIN HOMOLOG"/>
    <property type="match status" value="1"/>
</dbReference>
<proteinExistence type="predicted"/>
<reference evidence="2" key="1">
    <citation type="submission" date="2024-06" db="UniProtKB">
        <authorList>
            <consortium name="Ensembl"/>
        </authorList>
    </citation>
    <scope>IDENTIFICATION</scope>
</reference>
<dbReference type="OMA" id="LACWHCL"/>
<dbReference type="EMBL" id="AEYP01037473">
    <property type="status" value="NOT_ANNOTATED_CDS"/>
    <property type="molecule type" value="Genomic_DNA"/>
</dbReference>
<dbReference type="HOGENOM" id="CLU_139836_0_0_1"/>